<evidence type="ECO:0008006" key="3">
    <source>
        <dbReference type="Google" id="ProtNLM"/>
    </source>
</evidence>
<evidence type="ECO:0000313" key="2">
    <source>
        <dbReference type="Proteomes" id="UP001176429"/>
    </source>
</evidence>
<gene>
    <name evidence="1" type="ORF">Q5H93_22405</name>
</gene>
<accession>A0ABT9BIK8</accession>
<organism evidence="1 2">
    <name type="scientific">Hymenobacter aranciens</name>
    <dbReference type="NCBI Taxonomy" id="3063996"/>
    <lineage>
        <taxon>Bacteria</taxon>
        <taxon>Pseudomonadati</taxon>
        <taxon>Bacteroidota</taxon>
        <taxon>Cytophagia</taxon>
        <taxon>Cytophagales</taxon>
        <taxon>Hymenobacteraceae</taxon>
        <taxon>Hymenobacter</taxon>
    </lineage>
</organism>
<dbReference type="EMBL" id="JAUQSY010000021">
    <property type="protein sequence ID" value="MDO7877508.1"/>
    <property type="molecule type" value="Genomic_DNA"/>
</dbReference>
<protein>
    <recommendedName>
        <fullName evidence="3">Ig-like domain-containing protein</fullName>
    </recommendedName>
</protein>
<sequence>MAQHSIALTGSGYRALVAGGVSTGGAPASRDYLYQQLGNGNSVEPNRRYYAEFYNTISPNSGHTAKSLGLALCSATPSRTAISSVIEGAPNNSYGNWQRIGGVFTTSAAPEQHLMIGDFSVMTASEYSSPAYIRNSQIPLPANTSPHPEPDKEQYRLGNLGFRTEIENQRNWHATYYIDNVLLVPLTEAGPNHTFCAYAPPTPLGTCAMPPQTGATYLWEIVSSAAPGPLPTLTPSERILPSITVQPDYTTTYRLTTTVNGLPYTSLTTITITEPTLPSTLLVNCGQPATLSVLCSSGAPSASGIVYNWTTSPSISPAPVTQNNTVTASPTVPTTFSVSISLPGRSRTYTASSTVYVAPRAGANQNIVCGASTILGTTCMGTTISGATFFWTVGGTTISGLNPTVTPTAPSTTYTLMVAIPSLNQLLTAGQTTITINGGQPCPNACSHPYANNGDYRNPVGPDDELGEAGNWNDVTIIDGQGGQVIFDGSYHVVGPVEFMNGEFILMPGTVFYVDGGRPGYPFVQRGTQCYPDLLDGDHYLHLFVG</sequence>
<proteinExistence type="predicted"/>
<reference evidence="1" key="1">
    <citation type="submission" date="2023-07" db="EMBL/GenBank/DDBJ databases">
        <authorList>
            <person name="Kim M.K."/>
        </authorList>
    </citation>
    <scope>NUCLEOTIDE SEQUENCE</scope>
    <source>
        <strain evidence="1">ASUV-10-1</strain>
    </source>
</reference>
<dbReference type="RefSeq" id="WP_305008947.1">
    <property type="nucleotide sequence ID" value="NZ_JAUQSY010000021.1"/>
</dbReference>
<evidence type="ECO:0000313" key="1">
    <source>
        <dbReference type="EMBL" id="MDO7877508.1"/>
    </source>
</evidence>
<dbReference type="Proteomes" id="UP001176429">
    <property type="component" value="Unassembled WGS sequence"/>
</dbReference>
<keyword evidence="2" id="KW-1185">Reference proteome</keyword>
<comment type="caution">
    <text evidence="1">The sequence shown here is derived from an EMBL/GenBank/DDBJ whole genome shotgun (WGS) entry which is preliminary data.</text>
</comment>
<name>A0ABT9BIK8_9BACT</name>